<feature type="domain" description="SH3" evidence="4">
    <location>
        <begin position="50"/>
        <end position="109"/>
    </location>
</feature>
<dbReference type="OrthoDB" id="10255964at2759"/>
<reference evidence="5" key="1">
    <citation type="submission" date="2009-08" db="EMBL/GenBank/DDBJ databases">
        <title>Annotation of Salpingoeca rosetta.</title>
        <authorList>
            <consortium name="The Broad Institute Genome Sequencing Platform"/>
            <person name="Russ C."/>
            <person name="Cuomo C."/>
            <person name="Burger G."/>
            <person name="Gray M.W."/>
            <person name="Holland P.W.H."/>
            <person name="King N."/>
            <person name="Lang F.B.F."/>
            <person name="Roger A.J."/>
            <person name="Ruiz-Trillo I."/>
            <person name="Young S.K."/>
            <person name="Zeng Q."/>
            <person name="Gargeya S."/>
            <person name="Alvarado L."/>
            <person name="Berlin A."/>
            <person name="Chapman S.B."/>
            <person name="Chen Z."/>
            <person name="Freedman E."/>
            <person name="Gellesch M."/>
            <person name="Goldberg J."/>
            <person name="Griggs A."/>
            <person name="Gujja S."/>
            <person name="Heilman E."/>
            <person name="Heiman D."/>
            <person name="Howarth C."/>
            <person name="Mehta T."/>
            <person name="Neiman D."/>
            <person name="Pearson M."/>
            <person name="Roberts A."/>
            <person name="Saif S."/>
            <person name="Shea T."/>
            <person name="Shenoy N."/>
            <person name="Sisk P."/>
            <person name="Stolte C."/>
            <person name="Sykes S."/>
            <person name="White J."/>
            <person name="Yandava C."/>
            <person name="Haas B."/>
            <person name="Nusbaum C."/>
            <person name="Birren B."/>
        </authorList>
    </citation>
    <scope>NUCLEOTIDE SEQUENCE [LARGE SCALE GENOMIC DNA]</scope>
    <source>
        <strain evidence="5">ATCC 50818</strain>
    </source>
</reference>
<sequence length="120" mass="13632">MSSLNDKLAERKAKRDETKKMASLLGQELDGLLQAKKERKAALEGKQAERNYTLYQTLFKFESDDPEDLCFEGGEILRVFDDSGDWYEGENQQGKKGYFPRNYVRKINSSGGAKVSLPES</sequence>
<keyword evidence="1 2" id="KW-0728">SH3 domain</keyword>
<dbReference type="InterPro" id="IPR036028">
    <property type="entry name" value="SH3-like_dom_sf"/>
</dbReference>
<dbReference type="InParanoid" id="F2U6A4"/>
<dbReference type="PRINTS" id="PR00452">
    <property type="entry name" value="SH3DOMAIN"/>
</dbReference>
<dbReference type="SUPFAM" id="SSF50044">
    <property type="entry name" value="SH3-domain"/>
    <property type="match status" value="1"/>
</dbReference>
<evidence type="ECO:0000313" key="6">
    <source>
        <dbReference type="Proteomes" id="UP000007799"/>
    </source>
</evidence>
<evidence type="ECO:0000256" key="3">
    <source>
        <dbReference type="SAM" id="MobiDB-lite"/>
    </source>
</evidence>
<proteinExistence type="predicted"/>
<feature type="compositionally biased region" description="Basic and acidic residues" evidence="3">
    <location>
        <begin position="7"/>
        <end position="20"/>
    </location>
</feature>
<keyword evidence="6" id="KW-1185">Reference proteome</keyword>
<dbReference type="AlphaFoldDB" id="F2U6A4"/>
<dbReference type="InterPro" id="IPR001452">
    <property type="entry name" value="SH3_domain"/>
</dbReference>
<feature type="region of interest" description="Disordered" evidence="3">
    <location>
        <begin position="1"/>
        <end position="20"/>
    </location>
</feature>
<dbReference type="GeneID" id="16075990"/>
<evidence type="ECO:0000259" key="4">
    <source>
        <dbReference type="PROSITE" id="PS50002"/>
    </source>
</evidence>
<dbReference type="Pfam" id="PF07653">
    <property type="entry name" value="SH3_2"/>
    <property type="match status" value="1"/>
</dbReference>
<name>F2U6A4_SALR5</name>
<protein>
    <recommendedName>
        <fullName evidence="4">SH3 domain-containing protein</fullName>
    </recommendedName>
</protein>
<evidence type="ECO:0000256" key="1">
    <source>
        <dbReference type="ARBA" id="ARBA00022443"/>
    </source>
</evidence>
<dbReference type="PROSITE" id="PS50002">
    <property type="entry name" value="SH3"/>
    <property type="match status" value="1"/>
</dbReference>
<accession>F2U6A4</accession>
<dbReference type="RefSeq" id="XP_004995409.1">
    <property type="nucleotide sequence ID" value="XM_004995352.1"/>
</dbReference>
<dbReference type="Gene3D" id="2.30.30.40">
    <property type="entry name" value="SH3 Domains"/>
    <property type="match status" value="1"/>
</dbReference>
<dbReference type="SMART" id="SM00326">
    <property type="entry name" value="SH3"/>
    <property type="match status" value="1"/>
</dbReference>
<dbReference type="Proteomes" id="UP000007799">
    <property type="component" value="Unassembled WGS sequence"/>
</dbReference>
<dbReference type="KEGG" id="sre:PTSG_03683"/>
<dbReference type="EMBL" id="GL832962">
    <property type="protein sequence ID" value="EGD83045.1"/>
    <property type="molecule type" value="Genomic_DNA"/>
</dbReference>
<evidence type="ECO:0000313" key="5">
    <source>
        <dbReference type="EMBL" id="EGD83045.1"/>
    </source>
</evidence>
<gene>
    <name evidence="5" type="ORF">PTSG_03683</name>
</gene>
<evidence type="ECO:0000256" key="2">
    <source>
        <dbReference type="PROSITE-ProRule" id="PRU00192"/>
    </source>
</evidence>
<organism evidence="6">
    <name type="scientific">Salpingoeca rosetta (strain ATCC 50818 / BSB-021)</name>
    <dbReference type="NCBI Taxonomy" id="946362"/>
    <lineage>
        <taxon>Eukaryota</taxon>
        <taxon>Choanoflagellata</taxon>
        <taxon>Craspedida</taxon>
        <taxon>Salpingoecidae</taxon>
        <taxon>Salpingoeca</taxon>
    </lineage>
</organism>
<dbReference type="CDD" id="cd00174">
    <property type="entry name" value="SH3"/>
    <property type="match status" value="1"/>
</dbReference>